<dbReference type="InterPro" id="IPR036093">
    <property type="entry name" value="NAC_dom_sf"/>
</dbReference>
<proteinExistence type="predicted"/>
<evidence type="ECO:0000259" key="6">
    <source>
        <dbReference type="PROSITE" id="PS51005"/>
    </source>
</evidence>
<keyword evidence="1" id="KW-0805">Transcription regulation</keyword>
<evidence type="ECO:0000256" key="5">
    <source>
        <dbReference type="SAM" id="MobiDB-lite"/>
    </source>
</evidence>
<dbReference type="Pfam" id="PF02365">
    <property type="entry name" value="NAM"/>
    <property type="match status" value="1"/>
</dbReference>
<dbReference type="Gene3D" id="2.170.150.80">
    <property type="entry name" value="NAC domain"/>
    <property type="match status" value="1"/>
</dbReference>
<keyword evidence="8" id="KW-1185">Reference proteome</keyword>
<protein>
    <recommendedName>
        <fullName evidence="6">NAC domain-containing protein</fullName>
    </recommendedName>
</protein>
<evidence type="ECO:0000313" key="8">
    <source>
        <dbReference type="Proteomes" id="UP000230069"/>
    </source>
</evidence>
<sequence length="347" mass="40095">MNNTSSLRVKVDTSTSIQASAGIEAVVAHTTTDVILDEDEKYLRSFPPGYRFAPGDDELLEHYLMNKIGNRKLPINRIKDVNIYKFNPQDLVEKFKIYGEREKVWYFFTPRDRKYPKGNRPNRAADRIIFSKTQTKIGCRKALVFYSGKPPKGRKTKWIMHEYRIEGESPRSRMGLHDMRLDDYVLCRIHEKVVSVGDKTKATKAVTNKKKKNVRKKKNDKPLDPSNSNPVSALESNDNPLSSVDSVDDLIVDADGRDHLMAMCEGMGISDPYSEYFENPYSDFQSVESVFNMDNKYYSTYQAPTYFKDESYQTNVEKYSQFNQKRSMDFTRGENVLNFPPLSPLDM</sequence>
<accession>A0A2G5F563</accession>
<dbReference type="InterPro" id="IPR003441">
    <property type="entry name" value="NAC-dom"/>
</dbReference>
<dbReference type="Proteomes" id="UP000230069">
    <property type="component" value="Unassembled WGS sequence"/>
</dbReference>
<evidence type="ECO:0000256" key="2">
    <source>
        <dbReference type="ARBA" id="ARBA00023125"/>
    </source>
</evidence>
<dbReference type="EMBL" id="KZ305019">
    <property type="protein sequence ID" value="PIA63124.1"/>
    <property type="molecule type" value="Genomic_DNA"/>
</dbReference>
<reference evidence="7 8" key="1">
    <citation type="submission" date="2017-09" db="EMBL/GenBank/DDBJ databases">
        <title>WGS assembly of Aquilegia coerulea Goldsmith.</title>
        <authorList>
            <person name="Hodges S."/>
            <person name="Kramer E."/>
            <person name="Nordborg M."/>
            <person name="Tomkins J."/>
            <person name="Borevitz J."/>
            <person name="Derieg N."/>
            <person name="Yan J."/>
            <person name="Mihaltcheva S."/>
            <person name="Hayes R.D."/>
            <person name="Rokhsar D."/>
        </authorList>
    </citation>
    <scope>NUCLEOTIDE SEQUENCE [LARGE SCALE GENOMIC DNA]</scope>
    <source>
        <strain evidence="8">cv. Goldsmith</strain>
    </source>
</reference>
<feature type="region of interest" description="Disordered" evidence="5">
    <location>
        <begin position="206"/>
        <end position="242"/>
    </location>
</feature>
<evidence type="ECO:0000256" key="3">
    <source>
        <dbReference type="ARBA" id="ARBA00023163"/>
    </source>
</evidence>
<evidence type="ECO:0000313" key="7">
    <source>
        <dbReference type="EMBL" id="PIA63124.1"/>
    </source>
</evidence>
<feature type="compositionally biased region" description="Polar residues" evidence="5">
    <location>
        <begin position="225"/>
        <end position="235"/>
    </location>
</feature>
<name>A0A2G5F563_AQUCA</name>
<gene>
    <name evidence="7" type="ORF">AQUCO_00200864v1</name>
</gene>
<feature type="compositionally biased region" description="Basic residues" evidence="5">
    <location>
        <begin position="207"/>
        <end position="219"/>
    </location>
</feature>
<dbReference type="PROSITE" id="PS51005">
    <property type="entry name" value="NAC"/>
    <property type="match status" value="1"/>
</dbReference>
<dbReference type="PANTHER" id="PTHR31719:SF94">
    <property type="entry name" value="PROTEIN ATAF2"/>
    <property type="match status" value="1"/>
</dbReference>
<organism evidence="7 8">
    <name type="scientific">Aquilegia coerulea</name>
    <name type="common">Rocky mountain columbine</name>
    <dbReference type="NCBI Taxonomy" id="218851"/>
    <lineage>
        <taxon>Eukaryota</taxon>
        <taxon>Viridiplantae</taxon>
        <taxon>Streptophyta</taxon>
        <taxon>Embryophyta</taxon>
        <taxon>Tracheophyta</taxon>
        <taxon>Spermatophyta</taxon>
        <taxon>Magnoliopsida</taxon>
        <taxon>Ranunculales</taxon>
        <taxon>Ranunculaceae</taxon>
        <taxon>Thalictroideae</taxon>
        <taxon>Aquilegia</taxon>
    </lineage>
</organism>
<dbReference type="GO" id="GO:0006355">
    <property type="term" value="P:regulation of DNA-templated transcription"/>
    <property type="evidence" value="ECO:0007669"/>
    <property type="project" value="InterPro"/>
</dbReference>
<feature type="domain" description="NAC" evidence="6">
    <location>
        <begin position="46"/>
        <end position="192"/>
    </location>
</feature>
<dbReference type="OrthoDB" id="1927959at2759"/>
<dbReference type="PANTHER" id="PTHR31719">
    <property type="entry name" value="NAC TRANSCRIPTION FACTOR 56"/>
    <property type="match status" value="1"/>
</dbReference>
<dbReference type="AlphaFoldDB" id="A0A2G5F563"/>
<dbReference type="InParanoid" id="A0A2G5F563"/>
<keyword evidence="3" id="KW-0804">Transcription</keyword>
<dbReference type="STRING" id="218851.A0A2G5F563"/>
<dbReference type="GO" id="GO:0003677">
    <property type="term" value="F:DNA binding"/>
    <property type="evidence" value="ECO:0007669"/>
    <property type="project" value="UniProtKB-KW"/>
</dbReference>
<dbReference type="SUPFAM" id="SSF101941">
    <property type="entry name" value="NAC domain"/>
    <property type="match status" value="1"/>
</dbReference>
<keyword evidence="4" id="KW-0539">Nucleus</keyword>
<keyword evidence="2" id="KW-0238">DNA-binding</keyword>
<evidence type="ECO:0000256" key="4">
    <source>
        <dbReference type="ARBA" id="ARBA00023242"/>
    </source>
</evidence>
<evidence type="ECO:0000256" key="1">
    <source>
        <dbReference type="ARBA" id="ARBA00023015"/>
    </source>
</evidence>